<dbReference type="PANTHER" id="PTHR42899:SF1">
    <property type="entry name" value="SPERMATOGENESIS-ASSOCIATED PROTEIN 20"/>
    <property type="match status" value="1"/>
</dbReference>
<dbReference type="InterPro" id="IPR012341">
    <property type="entry name" value="6hp_glycosidase-like_sf"/>
</dbReference>
<dbReference type="Proteomes" id="UP001143330">
    <property type="component" value="Unassembled WGS sequence"/>
</dbReference>
<evidence type="ECO:0000313" key="3">
    <source>
        <dbReference type="Proteomes" id="UP001143330"/>
    </source>
</evidence>
<name>A0A9W6NAI3_9HYPH</name>
<dbReference type="PIRSF" id="PIRSF006402">
    <property type="entry name" value="UCP006402_thioredoxin"/>
    <property type="match status" value="1"/>
</dbReference>
<proteinExistence type="predicted"/>
<feature type="domain" description="Spermatogenesis-associated protein 20-like TRX" evidence="1">
    <location>
        <begin position="2"/>
        <end position="163"/>
    </location>
</feature>
<dbReference type="InterPro" id="IPR024705">
    <property type="entry name" value="Ssp411"/>
</dbReference>
<organism evidence="2 3">
    <name type="scientific">Ancylobacter defluvii</name>
    <dbReference type="NCBI Taxonomy" id="1282440"/>
    <lineage>
        <taxon>Bacteria</taxon>
        <taxon>Pseudomonadati</taxon>
        <taxon>Pseudomonadota</taxon>
        <taxon>Alphaproteobacteria</taxon>
        <taxon>Hyphomicrobiales</taxon>
        <taxon>Xanthobacteraceae</taxon>
        <taxon>Ancylobacter</taxon>
    </lineage>
</organism>
<dbReference type="InterPro" id="IPR008928">
    <property type="entry name" value="6-hairpin_glycosidase_sf"/>
</dbReference>
<dbReference type="InterPro" id="IPR036249">
    <property type="entry name" value="Thioredoxin-like_sf"/>
</dbReference>
<dbReference type="CDD" id="cd02955">
    <property type="entry name" value="SSP411"/>
    <property type="match status" value="1"/>
</dbReference>
<comment type="caution">
    <text evidence="2">The sequence shown here is derived from an EMBL/GenBank/DDBJ whole genome shotgun (WGS) entry which is preliminary data.</text>
</comment>
<dbReference type="Gene3D" id="3.40.30.10">
    <property type="entry name" value="Glutaredoxin"/>
    <property type="match status" value="1"/>
</dbReference>
<evidence type="ECO:0000259" key="1">
    <source>
        <dbReference type="Pfam" id="PF03190"/>
    </source>
</evidence>
<dbReference type="AlphaFoldDB" id="A0A9W6NAI3"/>
<dbReference type="Pfam" id="PF03190">
    <property type="entry name" value="Thioredox_DsbH"/>
    <property type="match status" value="1"/>
</dbReference>
<dbReference type="SUPFAM" id="SSF48208">
    <property type="entry name" value="Six-hairpin glycosidases"/>
    <property type="match status" value="1"/>
</dbReference>
<dbReference type="RefSeq" id="WP_213361816.1">
    <property type="nucleotide sequence ID" value="NZ_BSFM01000007.1"/>
</dbReference>
<accession>A0A9W6NAI3</accession>
<dbReference type="InterPro" id="IPR004879">
    <property type="entry name" value="Ssp411-like_TRX"/>
</dbReference>
<gene>
    <name evidence="2" type="ORF">GCM10017653_15700</name>
</gene>
<dbReference type="GO" id="GO:0005975">
    <property type="term" value="P:carbohydrate metabolic process"/>
    <property type="evidence" value="ECO:0007669"/>
    <property type="project" value="InterPro"/>
</dbReference>
<reference evidence="2" key="1">
    <citation type="journal article" date="2014" name="Int. J. Syst. Evol. Microbiol.">
        <title>Complete genome sequence of Corynebacterium casei LMG S-19264T (=DSM 44701T), isolated from a smear-ripened cheese.</title>
        <authorList>
            <consortium name="US DOE Joint Genome Institute (JGI-PGF)"/>
            <person name="Walter F."/>
            <person name="Albersmeier A."/>
            <person name="Kalinowski J."/>
            <person name="Ruckert C."/>
        </authorList>
    </citation>
    <scope>NUCLEOTIDE SEQUENCE</scope>
    <source>
        <strain evidence="2">VKM B-2789</strain>
    </source>
</reference>
<evidence type="ECO:0000313" key="2">
    <source>
        <dbReference type="EMBL" id="GLK83501.1"/>
    </source>
</evidence>
<sequence length="677" mass="74137">MPNRLAEAASPYLLQHAENPVDWWEWTPEAFAEARRSGRPVLLSVGYAACHWCHVMAHESFEDDATSAVMNELFVNIKVDREERPDIDQIYMSALQQLGVSGGWPMTMFLDADGAPFWGGTYFPNEARYGQPAFVDVLKTMANAYASGDPRIATNREALLHKLTERARPAGKVVIGANELDDVAGRILGIMDPEHGGLKGAPKFPNTPFLELLWRAYERTGRERFRNEALHALDAMSEGGIYDHIGGGYSRYSVDDHWLVPHFEKMLYDNAQLLDLLSLAFVETHEPLFRARAEETVAWLQREMLVEGDGNTAAFAASLDADSEGHEGRYYVWTLKQLLDALGAQDAEFFARHYDIAPFGNWEGVSIPNRLKEVERSGADDIRLAMLRDKLLAVRSKRVPPGRDDKVLADWNGLMIAALARAAGRLDRPEWLELARGAFDFIVAHMTRGERLGHSYRQGKLVVPGLSSDYAAMAGAALALHEATGEPTYLDRAIGWMRSLDAHHAGPDGGYYLTAADAEGLILRPDATMDDAVTNPNAVAARALAHLASLTGDEGWRARLDRLFDGLLPRAAPQLYSHAGLLNALDTRLRSPELVVVGTADDPATEALWSAAQKLPLIDAVLQRVDAATGLPADHPAAIKAVSVSQPSAFLCANGTCSLPVTDANQLATLLNRPALG</sequence>
<dbReference type="SUPFAM" id="SSF52833">
    <property type="entry name" value="Thioredoxin-like"/>
    <property type="match status" value="1"/>
</dbReference>
<dbReference type="PANTHER" id="PTHR42899">
    <property type="entry name" value="SPERMATOGENESIS-ASSOCIATED PROTEIN 20"/>
    <property type="match status" value="1"/>
</dbReference>
<protein>
    <submittedName>
        <fullName evidence="2">Thioredoxin domain-containing protein</fullName>
    </submittedName>
</protein>
<dbReference type="EMBL" id="BSFM01000007">
    <property type="protein sequence ID" value="GLK83501.1"/>
    <property type="molecule type" value="Genomic_DNA"/>
</dbReference>
<dbReference type="Gene3D" id="1.50.10.10">
    <property type="match status" value="1"/>
</dbReference>
<keyword evidence="3" id="KW-1185">Reference proteome</keyword>
<reference evidence="2" key="2">
    <citation type="submission" date="2023-01" db="EMBL/GenBank/DDBJ databases">
        <authorList>
            <person name="Sun Q."/>
            <person name="Evtushenko L."/>
        </authorList>
    </citation>
    <scope>NUCLEOTIDE SEQUENCE</scope>
    <source>
        <strain evidence="2">VKM B-2789</strain>
    </source>
</reference>